<protein>
    <submittedName>
        <fullName evidence="5">Non-ribosomal peptide synthetase</fullName>
    </submittedName>
</protein>
<dbReference type="InterPro" id="IPR000873">
    <property type="entry name" value="AMP-dep_synth/lig_dom"/>
</dbReference>
<dbReference type="InterPro" id="IPR010071">
    <property type="entry name" value="AA_adenyl_dom"/>
</dbReference>
<dbReference type="InterPro" id="IPR023213">
    <property type="entry name" value="CAT-like_dom_sf"/>
</dbReference>
<evidence type="ECO:0000259" key="4">
    <source>
        <dbReference type="PROSITE" id="PS50075"/>
    </source>
</evidence>
<comment type="cofactor">
    <cofactor evidence="1">
        <name>pantetheine 4'-phosphate</name>
        <dbReference type="ChEBI" id="CHEBI:47942"/>
    </cofactor>
</comment>
<dbReference type="GO" id="GO:0003824">
    <property type="term" value="F:catalytic activity"/>
    <property type="evidence" value="ECO:0007669"/>
    <property type="project" value="InterPro"/>
</dbReference>
<reference evidence="5" key="1">
    <citation type="submission" date="2021-01" db="EMBL/GenBank/DDBJ databases">
        <title>Whole genome shotgun sequence of Verrucosispora sediminis NBRC 107745.</title>
        <authorList>
            <person name="Komaki H."/>
            <person name="Tamura T."/>
        </authorList>
    </citation>
    <scope>NUCLEOTIDE SEQUENCE</scope>
    <source>
        <strain evidence="5">NBRC 107745</strain>
    </source>
</reference>
<dbReference type="Pfam" id="PF00668">
    <property type="entry name" value="Condensation"/>
    <property type="match status" value="2"/>
</dbReference>
<evidence type="ECO:0000256" key="1">
    <source>
        <dbReference type="ARBA" id="ARBA00001957"/>
    </source>
</evidence>
<feature type="domain" description="Carrier" evidence="4">
    <location>
        <begin position="985"/>
        <end position="1059"/>
    </location>
</feature>
<dbReference type="GO" id="GO:0044550">
    <property type="term" value="P:secondary metabolite biosynthetic process"/>
    <property type="evidence" value="ECO:0007669"/>
    <property type="project" value="TreeGrafter"/>
</dbReference>
<gene>
    <name evidence="5" type="ORF">Vse01_16720</name>
</gene>
<dbReference type="SUPFAM" id="SSF53474">
    <property type="entry name" value="alpha/beta-Hydrolases"/>
    <property type="match status" value="1"/>
</dbReference>
<dbReference type="RefSeq" id="WP_198413201.1">
    <property type="nucleotide sequence ID" value="NZ_BOPD01000010.1"/>
</dbReference>
<dbReference type="Gene3D" id="3.30.300.30">
    <property type="match status" value="2"/>
</dbReference>
<dbReference type="SUPFAM" id="SSF56801">
    <property type="entry name" value="Acetyl-CoA synthetase-like"/>
    <property type="match status" value="2"/>
</dbReference>
<dbReference type="Gene3D" id="3.30.559.10">
    <property type="entry name" value="Chloramphenicol acetyltransferase-like domain"/>
    <property type="match status" value="2"/>
</dbReference>
<dbReference type="Proteomes" id="UP000607311">
    <property type="component" value="Unassembled WGS sequence"/>
</dbReference>
<dbReference type="Gene3D" id="3.30.559.30">
    <property type="entry name" value="Nonribosomal peptide synthetase, condensation domain"/>
    <property type="match status" value="2"/>
</dbReference>
<dbReference type="InterPro" id="IPR001242">
    <property type="entry name" value="Condensation_dom"/>
</dbReference>
<dbReference type="FunFam" id="3.40.50.980:FF:000001">
    <property type="entry name" value="Non-ribosomal peptide synthetase"/>
    <property type="match status" value="1"/>
</dbReference>
<feature type="domain" description="Carrier" evidence="4">
    <location>
        <begin position="2055"/>
        <end position="2130"/>
    </location>
</feature>
<evidence type="ECO:0000313" key="5">
    <source>
        <dbReference type="EMBL" id="GIJ32524.1"/>
    </source>
</evidence>
<dbReference type="InterPro" id="IPR006162">
    <property type="entry name" value="Ppantetheine_attach_site"/>
</dbReference>
<dbReference type="EMBL" id="BOPD01000010">
    <property type="protein sequence ID" value="GIJ32524.1"/>
    <property type="molecule type" value="Genomic_DNA"/>
</dbReference>
<dbReference type="Pfam" id="PF00975">
    <property type="entry name" value="Thioesterase"/>
    <property type="match status" value="1"/>
</dbReference>
<proteinExistence type="predicted"/>
<comment type="caution">
    <text evidence="5">The sequence shown here is derived from an EMBL/GenBank/DDBJ whole genome shotgun (WGS) entry which is preliminary data.</text>
</comment>
<dbReference type="InterPro" id="IPR020845">
    <property type="entry name" value="AMP-binding_CS"/>
</dbReference>
<dbReference type="Gene3D" id="1.10.1200.10">
    <property type="entry name" value="ACP-like"/>
    <property type="match status" value="2"/>
</dbReference>
<dbReference type="PROSITE" id="PS00455">
    <property type="entry name" value="AMP_BINDING"/>
    <property type="match status" value="2"/>
</dbReference>
<dbReference type="Pfam" id="PF13193">
    <property type="entry name" value="AMP-binding_C"/>
    <property type="match status" value="2"/>
</dbReference>
<dbReference type="Gene3D" id="3.40.50.980">
    <property type="match status" value="4"/>
</dbReference>
<dbReference type="InterPro" id="IPR020806">
    <property type="entry name" value="PKS_PP-bd"/>
</dbReference>
<evidence type="ECO:0000313" key="6">
    <source>
        <dbReference type="Proteomes" id="UP000607311"/>
    </source>
</evidence>
<dbReference type="SMART" id="SM00824">
    <property type="entry name" value="PKS_TE"/>
    <property type="match status" value="1"/>
</dbReference>
<dbReference type="SUPFAM" id="SSF47336">
    <property type="entry name" value="ACP-like"/>
    <property type="match status" value="2"/>
</dbReference>
<organism evidence="5 6">
    <name type="scientific">Micromonospora sediminimaris</name>
    <dbReference type="NCBI Taxonomy" id="547162"/>
    <lineage>
        <taxon>Bacteria</taxon>
        <taxon>Bacillati</taxon>
        <taxon>Actinomycetota</taxon>
        <taxon>Actinomycetes</taxon>
        <taxon>Micromonosporales</taxon>
        <taxon>Micromonosporaceae</taxon>
        <taxon>Micromonospora</taxon>
    </lineage>
</organism>
<evidence type="ECO:0000256" key="2">
    <source>
        <dbReference type="ARBA" id="ARBA00022450"/>
    </source>
</evidence>
<dbReference type="Pfam" id="PF00501">
    <property type="entry name" value="AMP-binding"/>
    <property type="match status" value="2"/>
</dbReference>
<dbReference type="GO" id="GO:0005829">
    <property type="term" value="C:cytosol"/>
    <property type="evidence" value="ECO:0007669"/>
    <property type="project" value="TreeGrafter"/>
</dbReference>
<dbReference type="PROSITE" id="PS50075">
    <property type="entry name" value="CARRIER"/>
    <property type="match status" value="2"/>
</dbReference>
<dbReference type="InterPro" id="IPR020802">
    <property type="entry name" value="TesA-like"/>
</dbReference>
<dbReference type="InterPro" id="IPR036736">
    <property type="entry name" value="ACP-like_sf"/>
</dbReference>
<dbReference type="FunFam" id="3.40.50.12780:FF:000012">
    <property type="entry name" value="Non-ribosomal peptide synthetase"/>
    <property type="match status" value="1"/>
</dbReference>
<dbReference type="PANTHER" id="PTHR45527">
    <property type="entry name" value="NONRIBOSOMAL PEPTIDE SYNTHETASE"/>
    <property type="match status" value="1"/>
</dbReference>
<dbReference type="Gene3D" id="3.40.50.1820">
    <property type="entry name" value="alpha/beta hydrolase"/>
    <property type="match status" value="1"/>
</dbReference>
<evidence type="ECO:0000256" key="3">
    <source>
        <dbReference type="ARBA" id="ARBA00022553"/>
    </source>
</evidence>
<keyword evidence="2" id="KW-0596">Phosphopantetheine</keyword>
<dbReference type="GO" id="GO:0008610">
    <property type="term" value="P:lipid biosynthetic process"/>
    <property type="evidence" value="ECO:0007669"/>
    <property type="project" value="UniProtKB-ARBA"/>
</dbReference>
<dbReference type="InterPro" id="IPR045851">
    <property type="entry name" value="AMP-bd_C_sf"/>
</dbReference>
<dbReference type="CDD" id="cd05930">
    <property type="entry name" value="A_NRPS"/>
    <property type="match status" value="1"/>
</dbReference>
<name>A0A9W5XJ33_9ACTN</name>
<dbReference type="FunFam" id="3.40.50.980:FF:000002">
    <property type="entry name" value="Enterobactin synthetase component F"/>
    <property type="match status" value="1"/>
</dbReference>
<sequence>MINPGRTSLTTYQSDIWVASRLSPKNPQFNVCGWEQFVGPLDHGLLLSCVRQAIESNDALRLRFDEKDGLPFQWVEPEQAVVEVHDFTSAPDPHEACHSWMAQSFAEPFELHRNRLYRLALLKESESVAYAYLNAHHLVTDGWGARLLLRQVCAGYAAALAGTAPVAGGRPSYLDLVRDMADYAGSVERKRDVEHFRACLDGITPALFAPRTTGRYRTARHSFPLRPELVDRIRATGQSPFTVFAAALAVCLGRIHRAEQVVLGVPMLNRSTYAQRHTVGHFANELPVPVAVPGTRTMLALAAELQQTLRSMRTHQRLSRGELLREVTPPHGPRQLYDVTLSWLRWPRPELIPGIAHRTLGASRVGEQNALAVLVNEHDDGTLTVDLDYSRDVFDEDFTAEALGRHLVTLLSHALDRPDVPLNRIPMLSDAELDQVTGAHGDCDVDHPTEATLHALFEEQAARTPDRIAVVVDGTGETLSYADLDARANQVAQALRADGVGRDDRVAILAERGASLLAAILGTLKAGGAYVPVDPDHPPARIRYLLADSGAKVLLTCGAQPASQGGGTDAVPGLTVRRLDALTTYPSDPVAPSARPTDLAYVIYTSGSTGDPKGVMVEHRSVVNRLAWMQRCYPLDGDDVLVQKTPISFDVSVWELFWWALAGARLVLPCPGAHRDPRTLVTTVARHGVTVIHFVPSMFGPFLDLLAEAPELRRQADPLRLVFASGEELPARRVDQFHRLFHRPPGTDPSAGPRLINLYGPTEATVDVTHHECHPDPDRPTRRVPIGRPIDNVRLYVLGRDDQPQPVGVPGELCVAGVAVARGYLGRAGVGGTGTSGQASAATRFVTDPVRGAGRMYRTGDLARWLADGNLEYLGRLDGQVKIRGNRVETGEVQQVLAGYPGIREAAVVARTSAGRNLHLVGYYVAEADLDPVRLRGHLLRHLPDFMVPAFFGRLDRMPLTANGKLDVAALPAPAARPHQEPAQAPRDDVERTLAMIWSRVLDLPSVGIHQDYHAIGGDSILALRIRAEAERQGLRFTLADLAEHPTIAALAQHARRTAPADMSPSPPAAEAPFALVSPLDRARLGDAADAFPATALQLGLLYHSSEHETATAYHDVFRYEVRMPWHEDAFRAAYDRLVTRHPGLRSAFDVGGCTEPLQIVHTRIAGGLDIADLRTLDPGAARAEVLAHMRQRRRHRYAFDQPPLFLFRAHVLPSGVVDLVFSFHHVLLDGWSVATVVGDLFRDYLHLIGAGIEAVAETTLPGPAAFVVEERRALASTSARRFWADRLDGAELTQLDGFRQYEPPGDDESPTQLVPLPMGLEQRVRAFAHDHGLPLKSVFLAAYCLTLRLYSGTTDVTVGLVTHGRPERDGAERLAGLFLNTVPLRLRSEHPCWLEAVREVHQREQECQPYRRYPLHAIQHDRGGGPVFELAFNYVHMHVLAPLLGLPSITLLGFDAWEETNFALLLNVFVHPAEQRISLRIDADRRTFTRAQTDLIAETYLRILARITDEPDAAPDFGFLAPATPVVTAGPVRPASGPHGDIVRRLVDHARHTPDAVAVAAGTRRWTYARLRQEVDRIAYALIHAGVRPGDLVGIAVGRSPEMIASIYGVARAGAACLPLDVTYPPERIAAMLSQARPVRIIADRSHAELVGRPGIVLVVEDLLAPPRVVTPAPLPRHRPDDLLYVLFTSGSTGVPKAAAMSHAAFGNLHTWQTGAASAAAGGVTLQFAPLSFDVSFQEIFTTISAGGTLQLIDERQRRDTSELLRLLDRESVERVALPYVMLQQLAGAAVTLGIHPRALRVVISSGEQLRVTAEIRRFIAALPAGAVLENQYGPTETHVVTGYPMTGDPDRFPDLPPIGPAIPGVELHLLDERMRPVPTGVAGELYLGGVQVARGYHRQPGLTAQRFVPNPSGTPGARLYRTGDLARVLPNGDLVWLARTDTQTKIRGFRVEPLEAEIALMKLATHHPGIREAAVVARRPENADAFLAAFVVGEPARVDLTDLRRRLREMLPEQLVPTHFHWLPEMPLTPSGKRDERRLRELPLRMEAARPTVPRNRYERVLAEIVAELLHLPQVDVQDNLFELGATSLTAMRLVTLIEKRYGVVVPVAAFVTAPTVSSLAALLRAGGADPASVDPLVPIRAAGERTPLFLVHPIGGNVLCYLPLARHLPREQPVHALQAAGITAGTKPLRSVPALAASYLAAIRRVQPHGPYTIGGWSFGGVVAFEMARQLNRAARRLDPTGARPVEQLILIDPIARRSDEPVPVTDDVLLDWFFWELMPLDQDRPLLEPIPSNLTSPQERLDFVARRAGAAGVLRPGDSPAAVRRLFEVFKANWEAIIAYRPEVVDQDITLLRASDPLPPLLKPMHDIAGSLHLDPRNGWGELTTGQIDVLDVPGDHLALMDPPHVVDVAHRIAELLAASTTPVTGQSASSPVGGGR</sequence>
<dbReference type="PROSITE" id="PS00012">
    <property type="entry name" value="PHOSPHOPANTETHEINE"/>
    <property type="match status" value="1"/>
</dbReference>
<dbReference type="GO" id="GO:0043041">
    <property type="term" value="P:amino acid activation for nonribosomal peptide biosynthetic process"/>
    <property type="evidence" value="ECO:0007669"/>
    <property type="project" value="TreeGrafter"/>
</dbReference>
<dbReference type="Pfam" id="PF00550">
    <property type="entry name" value="PP-binding"/>
    <property type="match status" value="2"/>
</dbReference>
<accession>A0A9W5XJ33</accession>
<dbReference type="InterPro" id="IPR009081">
    <property type="entry name" value="PP-bd_ACP"/>
</dbReference>
<keyword evidence="3" id="KW-0597">Phosphoprotein</keyword>
<dbReference type="InterPro" id="IPR029058">
    <property type="entry name" value="AB_hydrolase_fold"/>
</dbReference>
<dbReference type="GO" id="GO:0031177">
    <property type="term" value="F:phosphopantetheine binding"/>
    <property type="evidence" value="ECO:0007669"/>
    <property type="project" value="InterPro"/>
</dbReference>
<dbReference type="Gene3D" id="2.30.38.10">
    <property type="entry name" value="Luciferase, Domain 3"/>
    <property type="match status" value="2"/>
</dbReference>
<keyword evidence="6" id="KW-1185">Reference proteome</keyword>
<dbReference type="SUPFAM" id="SSF52777">
    <property type="entry name" value="CoA-dependent acyltransferases"/>
    <property type="match status" value="4"/>
</dbReference>
<dbReference type="PANTHER" id="PTHR45527:SF14">
    <property type="entry name" value="PLIPASTATIN SYNTHASE SUBUNIT B"/>
    <property type="match status" value="1"/>
</dbReference>
<dbReference type="SMART" id="SM00823">
    <property type="entry name" value="PKS_PP"/>
    <property type="match status" value="2"/>
</dbReference>
<dbReference type="InterPro" id="IPR025110">
    <property type="entry name" value="AMP-bd_C"/>
</dbReference>
<dbReference type="NCBIfam" id="TIGR01733">
    <property type="entry name" value="AA-adenyl-dom"/>
    <property type="match status" value="2"/>
</dbReference>
<dbReference type="InterPro" id="IPR001031">
    <property type="entry name" value="Thioesterase"/>
</dbReference>